<name>C6E0D7_GEOSM</name>
<protein>
    <submittedName>
        <fullName evidence="8">Uncharacterized protein</fullName>
    </submittedName>
</protein>
<reference evidence="8" key="1">
    <citation type="submission" date="2009-07" db="EMBL/GenBank/DDBJ databases">
        <title>Complete sequence of Geobacter sp. M21.</title>
        <authorList>
            <consortium name="US DOE Joint Genome Institute"/>
            <person name="Lucas S."/>
            <person name="Copeland A."/>
            <person name="Lapidus A."/>
            <person name="Glavina del Rio T."/>
            <person name="Dalin E."/>
            <person name="Tice H."/>
            <person name="Bruce D."/>
            <person name="Goodwin L."/>
            <person name="Pitluck S."/>
            <person name="Saunders E."/>
            <person name="Brettin T."/>
            <person name="Detter J.C."/>
            <person name="Han C."/>
            <person name="Larimer F."/>
            <person name="Land M."/>
            <person name="Hauser L."/>
            <person name="Kyrpides N."/>
            <person name="Ovchinnikova G."/>
            <person name="Lovley D."/>
        </authorList>
    </citation>
    <scope>NUCLEOTIDE SEQUENCE [LARGE SCALE GENOMIC DNA]</scope>
    <source>
        <strain evidence="8">M21</strain>
    </source>
</reference>
<evidence type="ECO:0000256" key="7">
    <source>
        <dbReference type="SAM" id="SignalP"/>
    </source>
</evidence>
<feature type="binding site" description="axial binding residue" evidence="6">
    <location>
        <position position="65"/>
    </location>
    <ligand>
        <name>heme c</name>
        <dbReference type="ChEBI" id="CHEBI:61717"/>
        <label>1</label>
    </ligand>
    <ligandPart>
        <name>Fe</name>
        <dbReference type="ChEBI" id="CHEBI:18248"/>
    </ligandPart>
</feature>
<accession>C6E0D7</accession>
<feature type="binding site" description="axial binding residue" evidence="6">
    <location>
        <position position="135"/>
    </location>
    <ligand>
        <name>heme c</name>
        <dbReference type="ChEBI" id="CHEBI:61717"/>
        <label>1</label>
    </ligand>
    <ligandPart>
        <name>Fe</name>
        <dbReference type="ChEBI" id="CHEBI:18248"/>
    </ligandPart>
</feature>
<keyword evidence="5 6" id="KW-0408">Iron</keyword>
<gene>
    <name evidence="8" type="ordered locus">GM21_0679</name>
</gene>
<dbReference type="PRINTS" id="PR00609">
    <property type="entry name" value="CYTOCHROMEC3"/>
</dbReference>
<feature type="signal peptide" evidence="7">
    <location>
        <begin position="1"/>
        <end position="25"/>
    </location>
</feature>
<feature type="binding site" description="axial binding residue" evidence="6">
    <location>
        <position position="148"/>
    </location>
    <ligand>
        <name>heme c</name>
        <dbReference type="ChEBI" id="CHEBI:61717"/>
        <label>1</label>
    </ligand>
    <ligandPart>
        <name>Fe</name>
        <dbReference type="ChEBI" id="CHEBI:18248"/>
    </ligandPart>
</feature>
<dbReference type="Gene3D" id="3.90.10.10">
    <property type="entry name" value="Cytochrome C3"/>
    <property type="match status" value="2"/>
</dbReference>
<evidence type="ECO:0000256" key="2">
    <source>
        <dbReference type="ARBA" id="ARBA00022617"/>
    </source>
</evidence>
<feature type="binding site" description="axial binding residue" evidence="6">
    <location>
        <position position="131"/>
    </location>
    <ligand>
        <name>heme c</name>
        <dbReference type="ChEBI" id="CHEBI:61717"/>
        <label>1</label>
    </ligand>
    <ligandPart>
        <name>Fe</name>
        <dbReference type="ChEBI" id="CHEBI:18248"/>
    </ligandPart>
</feature>
<comment type="cofactor">
    <cofactor evidence="6">
        <name>heme c</name>
        <dbReference type="ChEBI" id="CHEBI:61717"/>
    </cofactor>
    <text evidence="6">Binds 4 heme c groups covalently per monomer.</text>
</comment>
<evidence type="ECO:0000256" key="5">
    <source>
        <dbReference type="ARBA" id="ARBA00023004"/>
    </source>
</evidence>
<dbReference type="GO" id="GO:0046872">
    <property type="term" value="F:metal ion binding"/>
    <property type="evidence" value="ECO:0007669"/>
    <property type="project" value="UniProtKB-KW"/>
</dbReference>
<feature type="binding site" description="axial binding residue" evidence="6">
    <location>
        <position position="95"/>
    </location>
    <ligand>
        <name>heme c</name>
        <dbReference type="ChEBI" id="CHEBI:61717"/>
        <label>1</label>
    </ligand>
    <ligandPart>
        <name>Fe</name>
        <dbReference type="ChEBI" id="CHEBI:18248"/>
    </ligandPart>
</feature>
<proteinExistence type="predicted"/>
<feature type="binding site" description="axial binding residue" evidence="6">
    <location>
        <position position="53"/>
    </location>
    <ligand>
        <name>heme c</name>
        <dbReference type="ChEBI" id="CHEBI:61717"/>
        <label>1</label>
    </ligand>
    <ligandPart>
        <name>Fe</name>
        <dbReference type="ChEBI" id="CHEBI:18248"/>
    </ligandPart>
</feature>
<keyword evidence="7" id="KW-0732">Signal</keyword>
<feature type="binding site" description="axial binding residue" evidence="6">
    <location>
        <position position="50"/>
    </location>
    <ligand>
        <name>heme c</name>
        <dbReference type="ChEBI" id="CHEBI:61717"/>
        <label>1</label>
    </ligand>
    <ligandPart>
        <name>Fe</name>
        <dbReference type="ChEBI" id="CHEBI:18248"/>
    </ligandPart>
</feature>
<dbReference type="KEGG" id="gem:GM21_0679"/>
<keyword evidence="4" id="KW-0249">Electron transport</keyword>
<evidence type="ECO:0000256" key="4">
    <source>
        <dbReference type="ARBA" id="ARBA00022982"/>
    </source>
</evidence>
<dbReference type="STRING" id="443144.GM21_0679"/>
<dbReference type="EMBL" id="CP001661">
    <property type="protein sequence ID" value="ACT16753.1"/>
    <property type="molecule type" value="Genomic_DNA"/>
</dbReference>
<dbReference type="GO" id="GO:0009055">
    <property type="term" value="F:electron transfer activity"/>
    <property type="evidence" value="ECO:0007669"/>
    <property type="project" value="InterPro"/>
</dbReference>
<evidence type="ECO:0000313" key="8">
    <source>
        <dbReference type="EMBL" id="ACT16753.1"/>
    </source>
</evidence>
<feature type="binding site" description="covalent" evidence="6">
    <location>
        <position position="64"/>
    </location>
    <ligand>
        <name>heme c</name>
        <dbReference type="ChEBI" id="CHEBI:61717"/>
        <label>1</label>
    </ligand>
</feature>
<keyword evidence="1" id="KW-0813">Transport</keyword>
<dbReference type="HOGENOM" id="CLU_1530414_0_0_7"/>
<feature type="binding site" description="covalent" evidence="6">
    <location>
        <position position="80"/>
    </location>
    <ligand>
        <name>heme c</name>
        <dbReference type="ChEBI" id="CHEBI:61717"/>
        <label>2</label>
    </ligand>
</feature>
<feature type="binding site" description="axial binding residue" evidence="6">
    <location>
        <position position="63"/>
    </location>
    <ligand>
        <name>heme c</name>
        <dbReference type="ChEBI" id="CHEBI:61717"/>
        <label>1</label>
    </ligand>
    <ligandPart>
        <name>Fe</name>
        <dbReference type="ChEBI" id="CHEBI:18248"/>
    </ligandPart>
</feature>
<feature type="binding site" description="axial binding residue" evidence="6">
    <location>
        <position position="149"/>
    </location>
    <ligand>
        <name>heme c</name>
        <dbReference type="ChEBI" id="CHEBI:61717"/>
        <label>1</label>
    </ligand>
    <ligandPart>
        <name>Fe</name>
        <dbReference type="ChEBI" id="CHEBI:18248"/>
    </ligandPart>
</feature>
<feature type="binding site" description="axial binding residue" evidence="6">
    <location>
        <position position="145"/>
    </location>
    <ligand>
        <name>heme c</name>
        <dbReference type="ChEBI" id="CHEBI:61717"/>
        <label>1</label>
    </ligand>
    <ligandPart>
        <name>Fe</name>
        <dbReference type="ChEBI" id="CHEBI:18248"/>
    </ligandPart>
</feature>
<dbReference type="OrthoDB" id="9807368at2"/>
<feature type="chain" id="PRO_5002963336" evidence="7">
    <location>
        <begin position="26"/>
        <end position="175"/>
    </location>
</feature>
<feature type="binding site" description="axial binding residue" evidence="6">
    <location>
        <position position="134"/>
    </location>
    <ligand>
        <name>heme c</name>
        <dbReference type="ChEBI" id="CHEBI:61717"/>
        <label>1</label>
    </ligand>
    <ligandPart>
        <name>Fe</name>
        <dbReference type="ChEBI" id="CHEBI:18248"/>
    </ligandPart>
</feature>
<dbReference type="AlphaFoldDB" id="C6E0D7"/>
<dbReference type="SUPFAM" id="SSF48695">
    <property type="entry name" value="Multiheme cytochromes"/>
    <property type="match status" value="1"/>
</dbReference>
<dbReference type="InterPro" id="IPR036280">
    <property type="entry name" value="Multihaem_cyt_sf"/>
</dbReference>
<evidence type="ECO:0000256" key="6">
    <source>
        <dbReference type="PIRSR" id="PIRSR602322-1"/>
    </source>
</evidence>
<keyword evidence="3 6" id="KW-0479">Metal-binding</keyword>
<dbReference type="CDD" id="cd08168">
    <property type="entry name" value="Cytochrom_C3"/>
    <property type="match status" value="1"/>
</dbReference>
<feature type="binding site" description="axial binding residue" evidence="6">
    <location>
        <position position="96"/>
    </location>
    <ligand>
        <name>heme c</name>
        <dbReference type="ChEBI" id="CHEBI:61717"/>
        <label>1</label>
    </ligand>
    <ligandPart>
        <name>Fe</name>
        <dbReference type="ChEBI" id="CHEBI:18248"/>
    </ligandPart>
</feature>
<sequence>MSSYKHLIVAALSLGAISVSNPPAAQCAAVPDSVTLNQNGTLYEPFAFNHAKHIQQLKECAGCHHHTTGTLVLDAECAKCHQNSSPTAVVSCKGCHSQKPFSPETLAEKHADKQRYHKDKMGLKGAMHQSCIGCHQKEGAGPVGCKECHPRTAAGEAFNSSSRLGAKPAHAKKHH</sequence>
<evidence type="ECO:0000256" key="3">
    <source>
        <dbReference type="ARBA" id="ARBA00022723"/>
    </source>
</evidence>
<feature type="binding site" description="axial binding residue" evidence="6">
    <location>
        <position position="60"/>
    </location>
    <ligand>
        <name>heme c</name>
        <dbReference type="ChEBI" id="CHEBI:61717"/>
        <label>1</label>
    </ligand>
    <ligandPart>
        <name>Fe</name>
        <dbReference type="ChEBI" id="CHEBI:18248"/>
    </ligandPart>
</feature>
<dbReference type="GO" id="GO:0020037">
    <property type="term" value="F:heme binding"/>
    <property type="evidence" value="ECO:0007669"/>
    <property type="project" value="InterPro"/>
</dbReference>
<dbReference type="InterPro" id="IPR002322">
    <property type="entry name" value="Cyt_c_III"/>
</dbReference>
<keyword evidence="2 6" id="KW-0349">Heme</keyword>
<organism evidence="8">
    <name type="scientific">Geobacter sp. (strain M21)</name>
    <dbReference type="NCBI Taxonomy" id="443144"/>
    <lineage>
        <taxon>Bacteria</taxon>
        <taxon>Pseudomonadati</taxon>
        <taxon>Thermodesulfobacteriota</taxon>
        <taxon>Desulfuromonadia</taxon>
        <taxon>Geobacterales</taxon>
        <taxon>Geobacteraceae</taxon>
        <taxon>Geobacter</taxon>
    </lineage>
</organism>
<evidence type="ECO:0000256" key="1">
    <source>
        <dbReference type="ARBA" id="ARBA00022448"/>
    </source>
</evidence>